<dbReference type="InterPro" id="IPR011008">
    <property type="entry name" value="Dimeric_a/b-barrel"/>
</dbReference>
<dbReference type="PANTHER" id="PTHR40057">
    <property type="entry name" value="SLR1162 PROTEIN"/>
    <property type="match status" value="1"/>
</dbReference>
<dbReference type="AlphaFoldDB" id="A0A024HKS1"/>
<dbReference type="PATRIC" id="fig|1301098.3.peg.4304"/>
<proteinExistence type="predicted"/>
<dbReference type="Proteomes" id="UP000025241">
    <property type="component" value="Chromosome I"/>
</dbReference>
<dbReference type="EMBL" id="HG322950">
    <property type="protein sequence ID" value="CDF85625.1"/>
    <property type="molecule type" value="Genomic_DNA"/>
</dbReference>
<feature type="domain" description="ABM" evidence="2">
    <location>
        <begin position="12"/>
        <end position="81"/>
    </location>
</feature>
<sequence>MSSTAIDLNSVVTLVIYHKVRREALAQYEAWLRRAVKAAQHWPGHLGVNVIRPGGDEALFTTLVRFAEAAQLQAWIESAERAELIAEALPMLEGGDHPLVHDDPEFWFTPLRGGARQPPKWKQAVLTFLVISPLSMLVPRLWAPVFERFPALGGLVPSNLLITLCIVVPVVFLIMPWVTRLCADWLRPV</sequence>
<dbReference type="SUPFAM" id="SSF54909">
    <property type="entry name" value="Dimeric alpha+beta barrel"/>
    <property type="match status" value="1"/>
</dbReference>
<evidence type="ECO:0000259" key="2">
    <source>
        <dbReference type="Pfam" id="PF03992"/>
    </source>
</evidence>
<dbReference type="Pfam" id="PF03992">
    <property type="entry name" value="ABM"/>
    <property type="match status" value="1"/>
</dbReference>
<keyword evidence="1" id="KW-1133">Transmembrane helix</keyword>
<dbReference type="eggNOG" id="COG3224">
    <property type="taxonomic scope" value="Bacteria"/>
</dbReference>
<keyword evidence="3" id="KW-0503">Monooxygenase</keyword>
<keyword evidence="1" id="KW-0472">Membrane</keyword>
<dbReference type="InterPro" id="IPR007138">
    <property type="entry name" value="ABM_dom"/>
</dbReference>
<name>A0A024HKS1_PSEKB</name>
<dbReference type="STRING" id="1301098.PKB_4300"/>
<dbReference type="GO" id="GO:0004497">
    <property type="term" value="F:monooxygenase activity"/>
    <property type="evidence" value="ECO:0007669"/>
    <property type="project" value="UniProtKB-KW"/>
</dbReference>
<dbReference type="RefSeq" id="WP_043254247.1">
    <property type="nucleotide sequence ID" value="NZ_HG322950.1"/>
</dbReference>
<evidence type="ECO:0000256" key="1">
    <source>
        <dbReference type="SAM" id="Phobius"/>
    </source>
</evidence>
<gene>
    <name evidence="3" type="ORF">PKB_4300</name>
</gene>
<evidence type="ECO:0000313" key="3">
    <source>
        <dbReference type="EMBL" id="CDF85625.1"/>
    </source>
</evidence>
<keyword evidence="4" id="KW-1185">Reference proteome</keyword>
<dbReference type="PANTHER" id="PTHR40057:SF1">
    <property type="entry name" value="SLR1162 PROTEIN"/>
    <property type="match status" value="1"/>
</dbReference>
<dbReference type="OrthoDB" id="1494254at2"/>
<feature type="transmembrane region" description="Helical" evidence="1">
    <location>
        <begin position="155"/>
        <end position="178"/>
    </location>
</feature>
<dbReference type="Gene3D" id="3.30.70.100">
    <property type="match status" value="1"/>
</dbReference>
<feature type="transmembrane region" description="Helical" evidence="1">
    <location>
        <begin position="124"/>
        <end position="143"/>
    </location>
</feature>
<dbReference type="HOGENOM" id="CLU_075307_0_0_6"/>
<organism evidence="3 4">
    <name type="scientific">Pseudomonas knackmussii (strain DSM 6978 / CCUG 54928 / LMG 23759 / B13)</name>
    <dbReference type="NCBI Taxonomy" id="1301098"/>
    <lineage>
        <taxon>Bacteria</taxon>
        <taxon>Pseudomonadati</taxon>
        <taxon>Pseudomonadota</taxon>
        <taxon>Gammaproteobacteria</taxon>
        <taxon>Pseudomonadales</taxon>
        <taxon>Pseudomonadaceae</taxon>
        <taxon>Pseudomonas</taxon>
    </lineage>
</organism>
<accession>A0A024HKS1</accession>
<evidence type="ECO:0000313" key="4">
    <source>
        <dbReference type="Proteomes" id="UP000025241"/>
    </source>
</evidence>
<keyword evidence="1" id="KW-0812">Transmembrane</keyword>
<reference evidence="3 4" key="1">
    <citation type="submission" date="2013-03" db="EMBL/GenBank/DDBJ databases">
        <authorList>
            <person name="Linke B."/>
        </authorList>
    </citation>
    <scope>NUCLEOTIDE SEQUENCE [LARGE SCALE GENOMIC DNA]</scope>
    <source>
        <strain evidence="3 4">B13</strain>
    </source>
</reference>
<keyword evidence="3" id="KW-0560">Oxidoreductase</keyword>
<dbReference type="KEGG" id="pkc:PKB_4300"/>
<dbReference type="InterPro" id="IPR038762">
    <property type="entry name" value="ABM_predict"/>
</dbReference>
<protein>
    <submittedName>
        <fullName evidence="3">Antibiotic biosynthesis monooxygenase</fullName>
    </submittedName>
</protein>
<reference evidence="3 4" key="2">
    <citation type="submission" date="2014-05" db="EMBL/GenBank/DDBJ databases">
        <title>Genome sequence of the 3-chlorobenzoate degrading bacterium Pseudomonas knackmussii B13 shows multiple evidence for horizontal gene transfer.</title>
        <authorList>
            <person name="Miyazaki R."/>
            <person name="Bertelli C."/>
            <person name="Falquet L."/>
            <person name="Robinson-Rechavi M."/>
            <person name="Gharib W."/>
            <person name="Roy S."/>
            <person name="Van der Meer J.R."/>
        </authorList>
    </citation>
    <scope>NUCLEOTIDE SEQUENCE [LARGE SCALE GENOMIC DNA]</scope>
    <source>
        <strain evidence="3 4">B13</strain>
    </source>
</reference>